<dbReference type="PROSITE" id="PS50174">
    <property type="entry name" value="G_PATCH"/>
    <property type="match status" value="1"/>
</dbReference>
<evidence type="ECO:0000313" key="13">
    <source>
        <dbReference type="Proteomes" id="UP000008063"/>
    </source>
</evidence>
<dbReference type="InterPro" id="IPR000467">
    <property type="entry name" value="G_patch_dom"/>
</dbReference>
<evidence type="ECO:0000256" key="9">
    <source>
        <dbReference type="SAM" id="MobiDB-lite"/>
    </source>
</evidence>
<dbReference type="PANTHER" id="PTHR14195">
    <property type="entry name" value="G PATCH DOMAIN CONTAINING PROTEIN 2"/>
    <property type="match status" value="1"/>
</dbReference>
<dbReference type="GO" id="GO:0006397">
    <property type="term" value="P:mRNA processing"/>
    <property type="evidence" value="ECO:0007669"/>
    <property type="project" value="UniProtKB-KW"/>
</dbReference>
<dbReference type="GO" id="GO:0008380">
    <property type="term" value="P:RNA splicing"/>
    <property type="evidence" value="ECO:0007669"/>
    <property type="project" value="UniProtKB-KW"/>
</dbReference>
<feature type="compositionally biased region" description="Basic and acidic residues" evidence="9">
    <location>
        <begin position="330"/>
        <end position="346"/>
    </location>
</feature>
<accession>F8PWP2</accession>
<feature type="compositionally biased region" description="Basic residues" evidence="9">
    <location>
        <begin position="83"/>
        <end position="94"/>
    </location>
</feature>
<proteinExistence type="inferred from homology"/>
<evidence type="ECO:0000256" key="3">
    <source>
        <dbReference type="ARBA" id="ARBA00010306"/>
    </source>
</evidence>
<dbReference type="CDD" id="cd02646">
    <property type="entry name" value="R3H_G-patch"/>
    <property type="match status" value="1"/>
</dbReference>
<dbReference type="Pfam" id="PF01585">
    <property type="entry name" value="G-patch"/>
    <property type="match status" value="1"/>
</dbReference>
<comment type="similarity">
    <text evidence="3">Belongs to the SQS1 family.</text>
</comment>
<evidence type="ECO:0000256" key="8">
    <source>
        <dbReference type="ARBA" id="ARBA00023242"/>
    </source>
</evidence>
<keyword evidence="5" id="KW-0963">Cytoplasm</keyword>
<evidence type="ECO:0000256" key="7">
    <source>
        <dbReference type="ARBA" id="ARBA00023187"/>
    </source>
</evidence>
<keyword evidence="6" id="KW-0507">mRNA processing</keyword>
<feature type="compositionally biased region" description="Basic residues" evidence="9">
    <location>
        <begin position="172"/>
        <end position="182"/>
    </location>
</feature>
<organism evidence="13">
    <name type="scientific">Serpula lacrymans var. lacrymans (strain S7.3)</name>
    <name type="common">Dry rot fungus</name>
    <dbReference type="NCBI Taxonomy" id="936435"/>
    <lineage>
        <taxon>Eukaryota</taxon>
        <taxon>Fungi</taxon>
        <taxon>Dikarya</taxon>
        <taxon>Basidiomycota</taxon>
        <taxon>Agaricomycotina</taxon>
        <taxon>Agaricomycetes</taxon>
        <taxon>Agaricomycetidae</taxon>
        <taxon>Boletales</taxon>
        <taxon>Coniophorineae</taxon>
        <taxon>Serpulaceae</taxon>
        <taxon>Serpula</taxon>
    </lineage>
</organism>
<feature type="region of interest" description="Disordered" evidence="9">
    <location>
        <begin position="323"/>
        <end position="365"/>
    </location>
</feature>
<feature type="compositionally biased region" description="Acidic residues" evidence="9">
    <location>
        <begin position="101"/>
        <end position="112"/>
    </location>
</feature>
<evidence type="ECO:0000259" key="11">
    <source>
        <dbReference type="PROSITE" id="PS51061"/>
    </source>
</evidence>
<dbReference type="InParanoid" id="F8PWP2"/>
<evidence type="ECO:0000313" key="12">
    <source>
        <dbReference type="EMBL" id="EGO00366.1"/>
    </source>
</evidence>
<dbReference type="SMART" id="SM00443">
    <property type="entry name" value="G_patch"/>
    <property type="match status" value="1"/>
</dbReference>
<feature type="domain" description="G-patch" evidence="10">
    <location>
        <begin position="368"/>
        <end position="413"/>
    </location>
</feature>
<dbReference type="InterPro" id="IPR001374">
    <property type="entry name" value="R3H_dom"/>
</dbReference>
<dbReference type="GO" id="GO:0003676">
    <property type="term" value="F:nucleic acid binding"/>
    <property type="evidence" value="ECO:0007669"/>
    <property type="project" value="UniProtKB-UniRule"/>
</dbReference>
<dbReference type="STRING" id="936435.F8PWP2"/>
<dbReference type="SUPFAM" id="SSF82708">
    <property type="entry name" value="R3H domain"/>
    <property type="match status" value="1"/>
</dbReference>
<keyword evidence="13" id="KW-1185">Reference proteome</keyword>
<dbReference type="InterPro" id="IPR036867">
    <property type="entry name" value="R3H_dom_sf"/>
</dbReference>
<evidence type="ECO:0000256" key="6">
    <source>
        <dbReference type="ARBA" id="ARBA00022664"/>
    </source>
</evidence>
<dbReference type="SMART" id="SM00393">
    <property type="entry name" value="R3H"/>
    <property type="match status" value="1"/>
</dbReference>
<dbReference type="OrthoDB" id="21470at2759"/>
<dbReference type="Proteomes" id="UP000008063">
    <property type="component" value="Unassembled WGS sequence"/>
</dbReference>
<dbReference type="GO" id="GO:0005737">
    <property type="term" value="C:cytoplasm"/>
    <property type="evidence" value="ECO:0007669"/>
    <property type="project" value="UniProtKB-SubCell"/>
</dbReference>
<reference evidence="13" key="1">
    <citation type="journal article" date="2011" name="Science">
        <title>The plant cell wall-decomposing machinery underlies the functional diversity of forest fungi.</title>
        <authorList>
            <person name="Eastwood D.C."/>
            <person name="Floudas D."/>
            <person name="Binder M."/>
            <person name="Majcherczyk A."/>
            <person name="Schneider P."/>
            <person name="Aerts A."/>
            <person name="Asiegbu F.O."/>
            <person name="Baker S.E."/>
            <person name="Barry K."/>
            <person name="Bendiksby M."/>
            <person name="Blumentritt M."/>
            <person name="Coutinho P.M."/>
            <person name="Cullen D."/>
            <person name="de Vries R.P."/>
            <person name="Gathman A."/>
            <person name="Goodell B."/>
            <person name="Henrissat B."/>
            <person name="Ihrmark K."/>
            <person name="Kauserud H."/>
            <person name="Kohler A."/>
            <person name="LaButti K."/>
            <person name="Lapidus A."/>
            <person name="Lavin J.L."/>
            <person name="Lee Y.-H."/>
            <person name="Lindquist E."/>
            <person name="Lilly W."/>
            <person name="Lucas S."/>
            <person name="Morin E."/>
            <person name="Murat C."/>
            <person name="Oguiza J.A."/>
            <person name="Park J."/>
            <person name="Pisabarro A.G."/>
            <person name="Riley R."/>
            <person name="Rosling A."/>
            <person name="Salamov A."/>
            <person name="Schmidt O."/>
            <person name="Schmutz J."/>
            <person name="Skrede I."/>
            <person name="Stenlid J."/>
            <person name="Wiebenga A."/>
            <person name="Xie X."/>
            <person name="Kuees U."/>
            <person name="Hibbett D.S."/>
            <person name="Hoffmeister D."/>
            <person name="Hoegberg N."/>
            <person name="Martin F."/>
            <person name="Grigoriev I.V."/>
            <person name="Watkinson S.C."/>
        </authorList>
    </citation>
    <scope>NUCLEOTIDE SEQUENCE [LARGE SCALE GENOMIC DNA]</scope>
    <source>
        <strain evidence="13">strain S7.3</strain>
    </source>
</reference>
<feature type="region of interest" description="Disordered" evidence="9">
    <location>
        <begin position="163"/>
        <end position="182"/>
    </location>
</feature>
<evidence type="ECO:0000256" key="2">
    <source>
        <dbReference type="ARBA" id="ARBA00004496"/>
    </source>
</evidence>
<dbReference type="AlphaFoldDB" id="F8PWP2"/>
<feature type="compositionally biased region" description="Acidic residues" evidence="9">
    <location>
        <begin position="61"/>
        <end position="73"/>
    </location>
</feature>
<dbReference type="HOGENOM" id="CLU_642600_0_0_1"/>
<keyword evidence="8" id="KW-0539">Nucleus</keyword>
<feature type="domain" description="R3H" evidence="11">
    <location>
        <begin position="244"/>
        <end position="308"/>
    </location>
</feature>
<evidence type="ECO:0000256" key="5">
    <source>
        <dbReference type="ARBA" id="ARBA00022490"/>
    </source>
</evidence>
<evidence type="ECO:0000256" key="1">
    <source>
        <dbReference type="ARBA" id="ARBA00004123"/>
    </source>
</evidence>
<comment type="subcellular location">
    <subcellularLocation>
        <location evidence="2">Cytoplasm</location>
    </subcellularLocation>
    <subcellularLocation>
        <location evidence="1">Nucleus</location>
    </subcellularLocation>
</comment>
<evidence type="ECO:0000256" key="4">
    <source>
        <dbReference type="ARBA" id="ARBA00018964"/>
    </source>
</evidence>
<gene>
    <name evidence="12" type="ORF">SERLA73DRAFT_180944</name>
</gene>
<keyword evidence="7" id="KW-0508">mRNA splicing</keyword>
<sequence length="413" mass="46324">MRQEDEEEQESDSHGSESDTEDDGDISDSEEQEMVFAVEEEIMIAEADGEDFQEDVKSQDEVSEEDNSSDDDDQSPKSGFQARLKRLHDKARVRKTADYNPESEVESSDEDPPWTRADGDNRYIAHIEAMLEENSHIINGHDRKERKALFRAIEEGTLDDFYETDDGFHTTPSKRNKQKKKSIPIELQSQWEKDRLKKAEYKRMRNEARLLAAMDPLTPKKGGKKGRKASLAAALLDDAMPNKVVDLVSLDRQIRRFIADLGGRQEMVLPPMDKSSRKVVHELANAFNLKSMSKGRGKHRYTTLIKTTRTGINVREGKIRGILRRTGGGRFDRPDDRGSGKGKGTDRAQAPRHRDGDEVGKAAPKIGENNIGFKMLASMGWSEGERIGVSSFGLHAPLTAVIKNTKSGLGATR</sequence>
<dbReference type="OMA" id="GHRTRDD"/>
<feature type="compositionally biased region" description="Acidic residues" evidence="9">
    <location>
        <begin position="18"/>
        <end position="53"/>
    </location>
</feature>
<feature type="compositionally biased region" description="Acidic residues" evidence="9">
    <location>
        <begin position="1"/>
        <end position="10"/>
    </location>
</feature>
<protein>
    <recommendedName>
        <fullName evidence="4">Protein SQS1</fullName>
    </recommendedName>
</protein>
<dbReference type="GO" id="GO:0005634">
    <property type="term" value="C:nucleus"/>
    <property type="evidence" value="ECO:0007669"/>
    <property type="project" value="UniProtKB-SubCell"/>
</dbReference>
<dbReference type="EMBL" id="GL945479">
    <property type="protein sequence ID" value="EGO00366.1"/>
    <property type="molecule type" value="Genomic_DNA"/>
</dbReference>
<dbReference type="PROSITE" id="PS51061">
    <property type="entry name" value="R3H"/>
    <property type="match status" value="1"/>
</dbReference>
<name>F8PWP2_SERL3</name>
<evidence type="ECO:0000259" key="10">
    <source>
        <dbReference type="PROSITE" id="PS50174"/>
    </source>
</evidence>
<dbReference type="InterPro" id="IPR034082">
    <property type="entry name" value="R3H_G-patch"/>
</dbReference>
<dbReference type="Pfam" id="PF01424">
    <property type="entry name" value="R3H"/>
    <property type="match status" value="1"/>
</dbReference>
<feature type="region of interest" description="Disordered" evidence="9">
    <location>
        <begin position="1"/>
        <end position="118"/>
    </location>
</feature>
<dbReference type="Gene3D" id="3.30.1370.50">
    <property type="entry name" value="R3H-like domain"/>
    <property type="match status" value="1"/>
</dbReference>
<dbReference type="InterPro" id="IPR051189">
    <property type="entry name" value="Splicing_assoc_domain"/>
</dbReference>